<evidence type="ECO:0000313" key="2">
    <source>
        <dbReference type="Proteomes" id="UP000663852"/>
    </source>
</evidence>
<protein>
    <submittedName>
        <fullName evidence="1">Uncharacterized protein</fullName>
    </submittedName>
</protein>
<feature type="non-terminal residue" evidence="1">
    <location>
        <position position="1"/>
    </location>
</feature>
<proteinExistence type="predicted"/>
<reference evidence="1" key="1">
    <citation type="submission" date="2021-02" db="EMBL/GenBank/DDBJ databases">
        <authorList>
            <person name="Nowell W R."/>
        </authorList>
    </citation>
    <scope>NUCLEOTIDE SEQUENCE</scope>
</reference>
<gene>
    <name evidence="1" type="ORF">EDS130_LOCUS46813</name>
</gene>
<dbReference type="EMBL" id="CAJNOJ010003998">
    <property type="protein sequence ID" value="CAF1566085.1"/>
    <property type="molecule type" value="Genomic_DNA"/>
</dbReference>
<name>A0A815Y348_ADIRI</name>
<sequence>MTGRPMKDRYAS</sequence>
<comment type="caution">
    <text evidence="1">The sequence shown here is derived from an EMBL/GenBank/DDBJ whole genome shotgun (WGS) entry which is preliminary data.</text>
</comment>
<dbReference type="Proteomes" id="UP000663852">
    <property type="component" value="Unassembled WGS sequence"/>
</dbReference>
<evidence type="ECO:0000313" key="1">
    <source>
        <dbReference type="EMBL" id="CAF1566085.1"/>
    </source>
</evidence>
<organism evidence="1 2">
    <name type="scientific">Adineta ricciae</name>
    <name type="common">Rotifer</name>
    <dbReference type="NCBI Taxonomy" id="249248"/>
    <lineage>
        <taxon>Eukaryota</taxon>
        <taxon>Metazoa</taxon>
        <taxon>Spiralia</taxon>
        <taxon>Gnathifera</taxon>
        <taxon>Rotifera</taxon>
        <taxon>Eurotatoria</taxon>
        <taxon>Bdelloidea</taxon>
        <taxon>Adinetida</taxon>
        <taxon>Adinetidae</taxon>
        <taxon>Adineta</taxon>
    </lineage>
</organism>
<accession>A0A815Y348</accession>